<comment type="similarity">
    <text evidence="2">Belongs to the krueppel C2H2-type zinc-finger protein family.</text>
</comment>
<dbReference type="SUPFAM" id="SSF57667">
    <property type="entry name" value="beta-beta-alpha zinc fingers"/>
    <property type="match status" value="5"/>
</dbReference>
<keyword evidence="7" id="KW-0805">Transcription regulation</keyword>
<keyword evidence="10" id="KW-0539">Nucleus</keyword>
<evidence type="ECO:0000259" key="13">
    <source>
        <dbReference type="PROSITE" id="PS50157"/>
    </source>
</evidence>
<evidence type="ECO:0000256" key="12">
    <source>
        <dbReference type="SAM" id="MobiDB-lite"/>
    </source>
</evidence>
<dbReference type="Proteomes" id="UP000261480">
    <property type="component" value="Unplaced"/>
</dbReference>
<keyword evidence="9" id="KW-0804">Transcription</keyword>
<protein>
    <recommendedName>
        <fullName evidence="13">C2H2-type domain-containing protein</fullName>
    </recommendedName>
</protein>
<dbReference type="PANTHER" id="PTHR23235:SF120">
    <property type="entry name" value="KRUPPEL-LIKE FACTOR 15"/>
    <property type="match status" value="1"/>
</dbReference>
<evidence type="ECO:0000256" key="4">
    <source>
        <dbReference type="ARBA" id="ARBA00022737"/>
    </source>
</evidence>
<sequence length="552" mass="62045">AGFAVQPPGTGAEKQNDGLRANRAKTLSKQPKTIEQEVETQSSELHDSQTEEIVIILEEDDGEEPETGIGYTNPDLMAPRIDPGDEECDVIQDHENPLNDIGSNVLNSFRCSECGKRFGSLSYLKLHIRCHTGDRPFRCPVCRKCFSWRGRLQKHMRIHTGEKPFRCSVCGRRFSESGNLKVHMRIHTGEKPFSCTICGKSYAQRGNLNMHMAVHKGDSIIKCSLHQSQQLRHLSHAGANRNFVKRQELAPQEDLKAGPNLRVDESGSGKVHVNCTGCSTCKKPLNCSVCGKRFGFKGQLKAHMRCHTGEKPYKCPICWKCFSWNGCLQKHVKIHTGEKPYECTVCGKGFIESGNLKVHMRIHTGEKPFSCPVCGRRYRQKGGSSWRWICVHRWNRSTSLCAASCEFSGRSCSGRLCHTEGSCMVLHPSRISLLSPKALVSAGLCSTAASCSPSRSRCRHCRRSRVAETLTVCYRSSWKDFCQNRFLNSNPTQVLFLVSNIRCRQCRGQKTLRFFLSYLVPLLPRSLYAPLWDEAVRTEASLRLLQSSSAQD</sequence>
<dbReference type="STRING" id="48701.ENSPMEP00000012581"/>
<dbReference type="FunFam" id="3.30.160.60:FF:000557">
    <property type="entry name" value="zinc finger and SCAN domain-containing protein 29"/>
    <property type="match status" value="1"/>
</dbReference>
<proteinExistence type="inferred from homology"/>
<feature type="region of interest" description="Disordered" evidence="12">
    <location>
        <begin position="1"/>
        <end position="48"/>
    </location>
</feature>
<dbReference type="InterPro" id="IPR013087">
    <property type="entry name" value="Znf_C2H2_type"/>
</dbReference>
<evidence type="ECO:0000256" key="10">
    <source>
        <dbReference type="ARBA" id="ARBA00023242"/>
    </source>
</evidence>
<dbReference type="Pfam" id="PF00096">
    <property type="entry name" value="zf-C2H2"/>
    <property type="match status" value="7"/>
</dbReference>
<feature type="domain" description="C2H2-type" evidence="13">
    <location>
        <begin position="137"/>
        <end position="164"/>
    </location>
</feature>
<organism evidence="14 15">
    <name type="scientific">Poecilia mexicana</name>
    <dbReference type="NCBI Taxonomy" id="48701"/>
    <lineage>
        <taxon>Eukaryota</taxon>
        <taxon>Metazoa</taxon>
        <taxon>Chordata</taxon>
        <taxon>Craniata</taxon>
        <taxon>Vertebrata</taxon>
        <taxon>Euteleostomi</taxon>
        <taxon>Actinopterygii</taxon>
        <taxon>Neopterygii</taxon>
        <taxon>Teleostei</taxon>
        <taxon>Neoteleostei</taxon>
        <taxon>Acanthomorphata</taxon>
        <taxon>Ovalentaria</taxon>
        <taxon>Atherinomorphae</taxon>
        <taxon>Cyprinodontiformes</taxon>
        <taxon>Poeciliidae</taxon>
        <taxon>Poeciliinae</taxon>
        <taxon>Poecilia</taxon>
    </lineage>
</organism>
<dbReference type="InterPro" id="IPR036236">
    <property type="entry name" value="Znf_C2H2_sf"/>
</dbReference>
<dbReference type="GO" id="GO:0008270">
    <property type="term" value="F:zinc ion binding"/>
    <property type="evidence" value="ECO:0007669"/>
    <property type="project" value="UniProtKB-KW"/>
</dbReference>
<dbReference type="FunFam" id="3.30.160.60:FF:001954">
    <property type="entry name" value="Zinc finger protein 787"/>
    <property type="match status" value="1"/>
</dbReference>
<dbReference type="Gene3D" id="3.30.160.60">
    <property type="entry name" value="Classic Zinc Finger"/>
    <property type="match status" value="8"/>
</dbReference>
<accession>A0A3B3XBY4</accession>
<dbReference type="FunFam" id="3.30.160.60:FF:000446">
    <property type="entry name" value="Zinc finger protein"/>
    <property type="match status" value="1"/>
</dbReference>
<dbReference type="PANTHER" id="PTHR23235">
    <property type="entry name" value="KRUEPPEL-LIKE TRANSCRIPTION FACTOR"/>
    <property type="match status" value="1"/>
</dbReference>
<dbReference type="FunFam" id="3.30.160.60:FF:001498">
    <property type="entry name" value="Zinc finger protein 404"/>
    <property type="match status" value="1"/>
</dbReference>
<evidence type="ECO:0000256" key="8">
    <source>
        <dbReference type="ARBA" id="ARBA00023125"/>
    </source>
</evidence>
<dbReference type="PROSITE" id="PS00028">
    <property type="entry name" value="ZINC_FINGER_C2H2_1"/>
    <property type="match status" value="7"/>
</dbReference>
<evidence type="ECO:0000256" key="6">
    <source>
        <dbReference type="ARBA" id="ARBA00022833"/>
    </source>
</evidence>
<evidence type="ECO:0000256" key="7">
    <source>
        <dbReference type="ARBA" id="ARBA00023015"/>
    </source>
</evidence>
<keyword evidence="4" id="KW-0677">Repeat</keyword>
<evidence type="ECO:0000256" key="5">
    <source>
        <dbReference type="ARBA" id="ARBA00022771"/>
    </source>
</evidence>
<dbReference type="PROSITE" id="PS50157">
    <property type="entry name" value="ZINC_FINGER_C2H2_2"/>
    <property type="match status" value="7"/>
</dbReference>
<name>A0A3B3XBY4_9TELE</name>
<reference evidence="14" key="1">
    <citation type="submission" date="2025-08" db="UniProtKB">
        <authorList>
            <consortium name="Ensembl"/>
        </authorList>
    </citation>
    <scope>IDENTIFICATION</scope>
</reference>
<feature type="domain" description="C2H2-type" evidence="13">
    <location>
        <begin position="285"/>
        <end position="312"/>
    </location>
</feature>
<dbReference type="FunFam" id="3.30.160.60:FF:000710">
    <property type="entry name" value="Zinc finger protein 768"/>
    <property type="match status" value="1"/>
</dbReference>
<evidence type="ECO:0000313" key="14">
    <source>
        <dbReference type="Ensembl" id="ENSPMEP00000012581.1"/>
    </source>
</evidence>
<feature type="domain" description="C2H2-type" evidence="13">
    <location>
        <begin position="165"/>
        <end position="192"/>
    </location>
</feature>
<feature type="domain" description="C2H2-type" evidence="13">
    <location>
        <begin position="313"/>
        <end position="340"/>
    </location>
</feature>
<dbReference type="GO" id="GO:0005634">
    <property type="term" value="C:nucleus"/>
    <property type="evidence" value="ECO:0007669"/>
    <property type="project" value="UniProtKB-SubCell"/>
</dbReference>
<evidence type="ECO:0000256" key="9">
    <source>
        <dbReference type="ARBA" id="ARBA00023163"/>
    </source>
</evidence>
<evidence type="ECO:0000256" key="11">
    <source>
        <dbReference type="PROSITE-ProRule" id="PRU00042"/>
    </source>
</evidence>
<dbReference type="GO" id="GO:0003677">
    <property type="term" value="F:DNA binding"/>
    <property type="evidence" value="ECO:0007669"/>
    <property type="project" value="UniProtKB-KW"/>
</dbReference>
<reference evidence="14" key="2">
    <citation type="submission" date="2025-09" db="UniProtKB">
        <authorList>
            <consortium name="Ensembl"/>
        </authorList>
    </citation>
    <scope>IDENTIFICATION</scope>
</reference>
<evidence type="ECO:0000256" key="3">
    <source>
        <dbReference type="ARBA" id="ARBA00022723"/>
    </source>
</evidence>
<dbReference type="Ensembl" id="ENSPMET00000020051.1">
    <property type="protein sequence ID" value="ENSPMEP00000012581.1"/>
    <property type="gene ID" value="ENSPMEG00000014783.1"/>
</dbReference>
<dbReference type="AlphaFoldDB" id="A0A3B3XBY4"/>
<keyword evidence="8" id="KW-0238">DNA-binding</keyword>
<dbReference type="FunFam" id="3.30.160.60:FF:000848">
    <property type="entry name" value="Zinc finger protein 35"/>
    <property type="match status" value="1"/>
</dbReference>
<keyword evidence="3" id="KW-0479">Metal-binding</keyword>
<dbReference type="SMART" id="SM00355">
    <property type="entry name" value="ZnF_C2H2"/>
    <property type="match status" value="7"/>
</dbReference>
<feature type="domain" description="C2H2-type" evidence="13">
    <location>
        <begin position="341"/>
        <end position="368"/>
    </location>
</feature>
<feature type="compositionally biased region" description="Polar residues" evidence="12">
    <location>
        <begin position="25"/>
        <end position="43"/>
    </location>
</feature>
<evidence type="ECO:0000256" key="2">
    <source>
        <dbReference type="ARBA" id="ARBA00006991"/>
    </source>
</evidence>
<feature type="domain" description="C2H2-type" evidence="13">
    <location>
        <begin position="109"/>
        <end position="136"/>
    </location>
</feature>
<keyword evidence="5 11" id="KW-0863">Zinc-finger</keyword>
<comment type="subcellular location">
    <subcellularLocation>
        <location evidence="1">Nucleus</location>
    </subcellularLocation>
</comment>
<evidence type="ECO:0000256" key="1">
    <source>
        <dbReference type="ARBA" id="ARBA00004123"/>
    </source>
</evidence>
<evidence type="ECO:0000313" key="15">
    <source>
        <dbReference type="Proteomes" id="UP000261480"/>
    </source>
</evidence>
<keyword evidence="6" id="KW-0862">Zinc</keyword>
<keyword evidence="15" id="KW-1185">Reference proteome</keyword>
<dbReference type="FunFam" id="3.30.160.60:FF:001480">
    <property type="entry name" value="Si:cabz01071911.3"/>
    <property type="match status" value="1"/>
</dbReference>
<feature type="domain" description="C2H2-type" evidence="13">
    <location>
        <begin position="193"/>
        <end position="220"/>
    </location>
</feature>
<dbReference type="FunFam" id="3.30.160.60:FF:000322">
    <property type="entry name" value="GDNF-inducible zinc finger protein 1"/>
    <property type="match status" value="1"/>
</dbReference>